<feature type="domain" description="PPIase FKBP-type" evidence="7">
    <location>
        <begin position="67"/>
        <end position="150"/>
    </location>
</feature>
<proteinExistence type="inferred from homology"/>
<keyword evidence="3 5" id="KW-0697">Rotamase</keyword>
<dbReference type="SUPFAM" id="SSF54534">
    <property type="entry name" value="FKBP-like"/>
    <property type="match status" value="1"/>
</dbReference>
<dbReference type="RefSeq" id="WP_346239856.1">
    <property type="nucleotide sequence ID" value="NZ_JAZHYP010000001.1"/>
</dbReference>
<dbReference type="Gene3D" id="3.10.50.40">
    <property type="match status" value="1"/>
</dbReference>
<dbReference type="PROSITE" id="PS50059">
    <property type="entry name" value="FKBP_PPIASE"/>
    <property type="match status" value="1"/>
</dbReference>
<dbReference type="EC" id="5.2.1.8" evidence="6"/>
<accession>A0ABV0A5V7</accession>
<dbReference type="Proteomes" id="UP001416393">
    <property type="component" value="Unassembled WGS sequence"/>
</dbReference>
<evidence type="ECO:0000259" key="7">
    <source>
        <dbReference type="PROSITE" id="PS50059"/>
    </source>
</evidence>
<protein>
    <recommendedName>
        <fullName evidence="6">Peptidyl-prolyl cis-trans isomerase</fullName>
        <ecNumber evidence="6">5.2.1.8</ecNumber>
    </recommendedName>
</protein>
<organism evidence="8 9">
    <name type="scientific">Mariniflexile soesokkakense</name>
    <dbReference type="NCBI Taxonomy" id="1343160"/>
    <lineage>
        <taxon>Bacteria</taxon>
        <taxon>Pseudomonadati</taxon>
        <taxon>Bacteroidota</taxon>
        <taxon>Flavobacteriia</taxon>
        <taxon>Flavobacteriales</taxon>
        <taxon>Flavobacteriaceae</taxon>
        <taxon>Mariniflexile</taxon>
    </lineage>
</organism>
<keyword evidence="9" id="KW-1185">Reference proteome</keyword>
<evidence type="ECO:0000256" key="1">
    <source>
        <dbReference type="ARBA" id="ARBA00000971"/>
    </source>
</evidence>
<dbReference type="PANTHER" id="PTHR43811:SF19">
    <property type="entry name" value="39 KDA FK506-BINDING NUCLEAR PROTEIN"/>
    <property type="match status" value="1"/>
</dbReference>
<evidence type="ECO:0000256" key="3">
    <source>
        <dbReference type="ARBA" id="ARBA00023110"/>
    </source>
</evidence>
<evidence type="ECO:0000256" key="4">
    <source>
        <dbReference type="ARBA" id="ARBA00023235"/>
    </source>
</evidence>
<dbReference type="InterPro" id="IPR001179">
    <property type="entry name" value="PPIase_FKBP_dom"/>
</dbReference>
<evidence type="ECO:0000313" key="8">
    <source>
        <dbReference type="EMBL" id="MEN3322312.1"/>
    </source>
</evidence>
<dbReference type="EMBL" id="JAZHYP010000001">
    <property type="protein sequence ID" value="MEN3322312.1"/>
    <property type="molecule type" value="Genomic_DNA"/>
</dbReference>
<comment type="similarity">
    <text evidence="2 6">Belongs to the FKBP-type PPIase family.</text>
</comment>
<dbReference type="InterPro" id="IPR046357">
    <property type="entry name" value="PPIase_dom_sf"/>
</dbReference>
<comment type="caution">
    <text evidence="8">The sequence shown here is derived from an EMBL/GenBank/DDBJ whole genome shotgun (WGS) entry which is preliminary data.</text>
</comment>
<dbReference type="PROSITE" id="PS51257">
    <property type="entry name" value="PROKAR_LIPOPROTEIN"/>
    <property type="match status" value="1"/>
</dbReference>
<dbReference type="PANTHER" id="PTHR43811">
    <property type="entry name" value="FKBP-TYPE PEPTIDYL-PROLYL CIS-TRANS ISOMERASE FKPA"/>
    <property type="match status" value="1"/>
</dbReference>
<sequence length="150" mass="16581">MKLLIFSLSLFFLFSCNNDDKEIDYVTLNEQQISDYIADNNLVAQRSNSGLYYIIDEPGTGEQPTTTSNVTVAYKGYFLNGSVFDQSNAQGISFNLQQVISGWTEGITYFKEEGTGMLLIPAHLAYGNVRRGSIPAGSVLLFDIELIAVN</sequence>
<name>A0ABV0A5V7_9FLAO</name>
<evidence type="ECO:0000256" key="6">
    <source>
        <dbReference type="RuleBase" id="RU003915"/>
    </source>
</evidence>
<evidence type="ECO:0000256" key="5">
    <source>
        <dbReference type="PROSITE-ProRule" id="PRU00277"/>
    </source>
</evidence>
<comment type="catalytic activity">
    <reaction evidence="1 5 6">
        <text>[protein]-peptidylproline (omega=180) = [protein]-peptidylproline (omega=0)</text>
        <dbReference type="Rhea" id="RHEA:16237"/>
        <dbReference type="Rhea" id="RHEA-COMP:10747"/>
        <dbReference type="Rhea" id="RHEA-COMP:10748"/>
        <dbReference type="ChEBI" id="CHEBI:83833"/>
        <dbReference type="ChEBI" id="CHEBI:83834"/>
        <dbReference type="EC" id="5.2.1.8"/>
    </reaction>
</comment>
<evidence type="ECO:0000256" key="2">
    <source>
        <dbReference type="ARBA" id="ARBA00006577"/>
    </source>
</evidence>
<dbReference type="GO" id="GO:0003755">
    <property type="term" value="F:peptidyl-prolyl cis-trans isomerase activity"/>
    <property type="evidence" value="ECO:0007669"/>
    <property type="project" value="UniProtKB-EC"/>
</dbReference>
<reference evidence="8 9" key="1">
    <citation type="submission" date="2024-01" db="EMBL/GenBank/DDBJ databases">
        <title>Mariniflexile litorale sp. nov., isolated from the shallow sediments of the Sea of Japan.</title>
        <authorList>
            <person name="Romanenko L."/>
            <person name="Bystritskaya E."/>
            <person name="Isaeva M."/>
        </authorList>
    </citation>
    <scope>NUCLEOTIDE SEQUENCE [LARGE SCALE GENOMIC DNA]</scope>
    <source>
        <strain evidence="8 9">KCTC 32427</strain>
    </source>
</reference>
<gene>
    <name evidence="8" type="ORF">VP395_01105</name>
</gene>
<dbReference type="Pfam" id="PF00254">
    <property type="entry name" value="FKBP_C"/>
    <property type="match status" value="1"/>
</dbReference>
<keyword evidence="4 5" id="KW-0413">Isomerase</keyword>
<evidence type="ECO:0000313" key="9">
    <source>
        <dbReference type="Proteomes" id="UP001416393"/>
    </source>
</evidence>